<dbReference type="STRING" id="745368.SAMN02745178_02287"/>
<dbReference type="InterPro" id="IPR006674">
    <property type="entry name" value="HD_domain"/>
</dbReference>
<keyword evidence="2" id="KW-0238">DNA-binding</keyword>
<dbReference type="CDD" id="cd00077">
    <property type="entry name" value="HDc"/>
    <property type="match status" value="1"/>
</dbReference>
<evidence type="ECO:0000259" key="4">
    <source>
        <dbReference type="PROSITE" id="PS01124"/>
    </source>
</evidence>
<organism evidence="7 8">
    <name type="scientific">Gemmiger formicilis</name>
    <dbReference type="NCBI Taxonomy" id="745368"/>
    <lineage>
        <taxon>Bacteria</taxon>
        <taxon>Bacillati</taxon>
        <taxon>Bacillota</taxon>
        <taxon>Clostridia</taxon>
        <taxon>Eubacteriales</taxon>
        <taxon>Gemmiger</taxon>
    </lineage>
</organism>
<dbReference type="SUPFAM" id="SSF109604">
    <property type="entry name" value="HD-domain/PDEase-like"/>
    <property type="match status" value="1"/>
</dbReference>
<proteinExistence type="predicted"/>
<evidence type="ECO:0000259" key="6">
    <source>
        <dbReference type="PROSITE" id="PS51832"/>
    </source>
</evidence>
<dbReference type="PANTHER" id="PTHR43155:SF2">
    <property type="entry name" value="CYCLIC DI-GMP PHOSPHODIESTERASE PA4108"/>
    <property type="match status" value="1"/>
</dbReference>
<dbReference type="InterPro" id="IPR037522">
    <property type="entry name" value="HD_GYP_dom"/>
</dbReference>
<dbReference type="InterPro" id="IPR020449">
    <property type="entry name" value="Tscrpt_reg_AraC-type_HTH"/>
</dbReference>
<dbReference type="Pfam" id="PF13487">
    <property type="entry name" value="HD_5"/>
    <property type="match status" value="1"/>
</dbReference>
<dbReference type="InterPro" id="IPR003607">
    <property type="entry name" value="HD/PDEase_dom"/>
</dbReference>
<dbReference type="PRINTS" id="PR00032">
    <property type="entry name" value="HTHARAC"/>
</dbReference>
<feature type="domain" description="HD-GYP" evidence="6">
    <location>
        <begin position="17"/>
        <end position="212"/>
    </location>
</feature>
<evidence type="ECO:0000256" key="1">
    <source>
        <dbReference type="ARBA" id="ARBA00023015"/>
    </source>
</evidence>
<dbReference type="GO" id="GO:0043565">
    <property type="term" value="F:sequence-specific DNA binding"/>
    <property type="evidence" value="ECO:0007669"/>
    <property type="project" value="InterPro"/>
</dbReference>
<keyword evidence="1" id="KW-0805">Transcription regulation</keyword>
<evidence type="ECO:0000256" key="2">
    <source>
        <dbReference type="ARBA" id="ARBA00023125"/>
    </source>
</evidence>
<feature type="domain" description="HD" evidence="5">
    <location>
        <begin position="39"/>
        <end position="161"/>
    </location>
</feature>
<dbReference type="InterPro" id="IPR009057">
    <property type="entry name" value="Homeodomain-like_sf"/>
</dbReference>
<dbReference type="Proteomes" id="UP000190286">
    <property type="component" value="Unassembled WGS sequence"/>
</dbReference>
<dbReference type="GeneID" id="93339477"/>
<dbReference type="GO" id="GO:0003700">
    <property type="term" value="F:DNA-binding transcription factor activity"/>
    <property type="evidence" value="ECO:0007669"/>
    <property type="project" value="InterPro"/>
</dbReference>
<gene>
    <name evidence="7" type="ORF">SAMN02745178_02287</name>
</gene>
<dbReference type="Gene3D" id="1.10.3210.10">
    <property type="entry name" value="Hypothetical protein af1432"/>
    <property type="match status" value="1"/>
</dbReference>
<accession>A0A1T4XT89</accession>
<name>A0A1T4XT89_9FIRM</name>
<dbReference type="OrthoDB" id="9804747at2"/>
<feature type="domain" description="HTH araC/xylS-type" evidence="4">
    <location>
        <begin position="227"/>
        <end position="325"/>
    </location>
</feature>
<dbReference type="PROSITE" id="PS51832">
    <property type="entry name" value="HD_GYP"/>
    <property type="match status" value="1"/>
</dbReference>
<dbReference type="PANTHER" id="PTHR43155">
    <property type="entry name" value="CYCLIC DI-GMP PHOSPHODIESTERASE PA4108-RELATED"/>
    <property type="match status" value="1"/>
</dbReference>
<dbReference type="RefSeq" id="WP_078785146.1">
    <property type="nucleotide sequence ID" value="NZ_CABIYV010000003.1"/>
</dbReference>
<dbReference type="SMART" id="SM00471">
    <property type="entry name" value="HDc"/>
    <property type="match status" value="1"/>
</dbReference>
<evidence type="ECO:0000259" key="5">
    <source>
        <dbReference type="PROSITE" id="PS51831"/>
    </source>
</evidence>
<dbReference type="InterPro" id="IPR018060">
    <property type="entry name" value="HTH_AraC"/>
</dbReference>
<evidence type="ECO:0000256" key="3">
    <source>
        <dbReference type="ARBA" id="ARBA00023163"/>
    </source>
</evidence>
<dbReference type="SMART" id="SM00342">
    <property type="entry name" value="HTH_ARAC"/>
    <property type="match status" value="1"/>
</dbReference>
<sequence>MANQPQQPDTALHNASHLMQYHDLIESIVAALDARDAYTASHSDRVADMVLVLAAALGLDEDETTRIHMAAHLHDIGKIAVPDSVLRKAGPLTRPEWEEMRRHPVTGYEILRKIDDFKEIAILVRHHHERWDGRGYPDGLSGHDIPPGSRVIAVADSIDAMMSSRSYRPAMTSAACRREIEKNSGIMYDPRVAAAALEHWDELVSRYAGADTPRTPYFDRLQLEHTRQAHDYLLTHQGSRITLPELAAKFHLSQSSLKICFKALYGVPVASYLRGLRMDTAARLLQESDLPVAEIAHRVGYEDPSRFAAAFRRHTGRRPTELRRVACPTASSHTA</sequence>
<dbReference type="PROSITE" id="PS01124">
    <property type="entry name" value="HTH_ARAC_FAMILY_2"/>
    <property type="match status" value="1"/>
</dbReference>
<keyword evidence="8" id="KW-1185">Reference proteome</keyword>
<reference evidence="7 8" key="1">
    <citation type="submission" date="2017-02" db="EMBL/GenBank/DDBJ databases">
        <authorList>
            <person name="Peterson S.W."/>
        </authorList>
    </citation>
    <scope>NUCLEOTIDE SEQUENCE [LARGE SCALE GENOMIC DNA]</scope>
    <source>
        <strain evidence="7 8">ATCC 27749</strain>
    </source>
</reference>
<dbReference type="PROSITE" id="PS51831">
    <property type="entry name" value="HD"/>
    <property type="match status" value="1"/>
</dbReference>
<evidence type="ECO:0000313" key="7">
    <source>
        <dbReference type="EMBL" id="SKA92762.1"/>
    </source>
</evidence>
<protein>
    <submittedName>
        <fullName evidence="7">HD domain-containing protein</fullName>
    </submittedName>
</protein>
<dbReference type="AlphaFoldDB" id="A0A1T4XT89"/>
<keyword evidence="3" id="KW-0804">Transcription</keyword>
<dbReference type="Pfam" id="PF12833">
    <property type="entry name" value="HTH_18"/>
    <property type="match status" value="1"/>
</dbReference>
<dbReference type="EMBL" id="FUYF01000016">
    <property type="protein sequence ID" value="SKA92762.1"/>
    <property type="molecule type" value="Genomic_DNA"/>
</dbReference>
<dbReference type="Gene3D" id="1.10.10.60">
    <property type="entry name" value="Homeodomain-like"/>
    <property type="match status" value="2"/>
</dbReference>
<dbReference type="SUPFAM" id="SSF46689">
    <property type="entry name" value="Homeodomain-like"/>
    <property type="match status" value="2"/>
</dbReference>
<evidence type="ECO:0000313" key="8">
    <source>
        <dbReference type="Proteomes" id="UP000190286"/>
    </source>
</evidence>